<dbReference type="CDD" id="cd00564">
    <property type="entry name" value="TMP_TenI"/>
    <property type="match status" value="1"/>
</dbReference>
<evidence type="ECO:0000313" key="12">
    <source>
        <dbReference type="EMBL" id="TKI60331.1"/>
    </source>
</evidence>
<comment type="caution">
    <text evidence="10">Lacks conserved residue(s) required for the propagation of feature annotation.</text>
</comment>
<keyword evidence="3 10" id="KW-0808">Transferase</keyword>
<comment type="similarity">
    <text evidence="10">Belongs to the thiamine-phosphate synthase family.</text>
</comment>
<organism evidence="12 13">
    <name type="scientific">Nocardioides jishulii</name>
    <dbReference type="NCBI Taxonomy" id="2575440"/>
    <lineage>
        <taxon>Bacteria</taxon>
        <taxon>Bacillati</taxon>
        <taxon>Actinomycetota</taxon>
        <taxon>Actinomycetes</taxon>
        <taxon>Propionibacteriales</taxon>
        <taxon>Nocardioidaceae</taxon>
        <taxon>Nocardioides</taxon>
    </lineage>
</organism>
<feature type="binding site" evidence="10">
    <location>
        <position position="173"/>
    </location>
    <ligand>
        <name>2-[(2R,5Z)-2-carboxy-4-methylthiazol-5(2H)-ylidene]ethyl phosphate</name>
        <dbReference type="ChEBI" id="CHEBI:62899"/>
    </ligand>
</feature>
<dbReference type="EC" id="2.5.1.3" evidence="10"/>
<comment type="caution">
    <text evidence="12">The sequence shown here is derived from an EMBL/GenBank/DDBJ whole genome shotgun (WGS) entry which is preliminary data.</text>
</comment>
<dbReference type="PANTHER" id="PTHR20857">
    <property type="entry name" value="THIAMINE-PHOSPHATE PYROPHOSPHORYLASE"/>
    <property type="match status" value="1"/>
</dbReference>
<evidence type="ECO:0000256" key="9">
    <source>
        <dbReference type="ARBA" id="ARBA00047883"/>
    </source>
</evidence>
<evidence type="ECO:0000256" key="2">
    <source>
        <dbReference type="ARBA" id="ARBA00005165"/>
    </source>
</evidence>
<feature type="binding site" evidence="10">
    <location>
        <position position="100"/>
    </location>
    <ligand>
        <name>Mg(2+)</name>
        <dbReference type="ChEBI" id="CHEBI:18420"/>
    </ligand>
</feature>
<dbReference type="PANTHER" id="PTHR20857:SF15">
    <property type="entry name" value="THIAMINE-PHOSPHATE SYNTHASE"/>
    <property type="match status" value="1"/>
</dbReference>
<dbReference type="HAMAP" id="MF_00097">
    <property type="entry name" value="TMP_synthase"/>
    <property type="match status" value="1"/>
</dbReference>
<dbReference type="GO" id="GO:0005737">
    <property type="term" value="C:cytoplasm"/>
    <property type="evidence" value="ECO:0007669"/>
    <property type="project" value="TreeGrafter"/>
</dbReference>
<protein>
    <recommendedName>
        <fullName evidence="10">Thiamine-phosphate synthase</fullName>
        <shortName evidence="10">TP synthase</shortName>
        <shortName evidence="10">TPS</shortName>
        <ecNumber evidence="10">2.5.1.3</ecNumber>
    </recommendedName>
    <alternativeName>
        <fullName evidence="10">Thiamine-phosphate pyrophosphorylase</fullName>
        <shortName evidence="10">TMP pyrophosphorylase</shortName>
        <shortName evidence="10">TMP-PPase</shortName>
    </alternativeName>
</protein>
<accession>A0A4U2YKV7</accession>
<evidence type="ECO:0000256" key="1">
    <source>
        <dbReference type="ARBA" id="ARBA00003814"/>
    </source>
</evidence>
<evidence type="ECO:0000256" key="5">
    <source>
        <dbReference type="ARBA" id="ARBA00022842"/>
    </source>
</evidence>
<evidence type="ECO:0000256" key="8">
    <source>
        <dbReference type="ARBA" id="ARBA00047851"/>
    </source>
</evidence>
<evidence type="ECO:0000259" key="11">
    <source>
        <dbReference type="Pfam" id="PF02581"/>
    </source>
</evidence>
<dbReference type="InterPro" id="IPR022998">
    <property type="entry name" value="ThiamineP_synth_TenI"/>
</dbReference>
<comment type="cofactor">
    <cofactor evidence="10">
        <name>Mg(2+)</name>
        <dbReference type="ChEBI" id="CHEBI:18420"/>
    </cofactor>
    <text evidence="10">Binds 1 Mg(2+) ion per subunit.</text>
</comment>
<reference evidence="12 13" key="1">
    <citation type="submission" date="2019-04" db="EMBL/GenBank/DDBJ databases">
        <authorList>
            <person name="Dong K."/>
        </authorList>
    </citation>
    <scope>NUCLEOTIDE SEQUENCE [LARGE SCALE GENOMIC DNA]</scope>
    <source>
        <strain evidence="13">dk3543</strain>
    </source>
</reference>
<comment type="catalytic activity">
    <reaction evidence="9 10">
        <text>2-[(2R,5Z)-2-carboxy-4-methylthiazol-5(2H)-ylidene]ethyl phosphate + 4-amino-2-methyl-5-(diphosphooxymethyl)pyrimidine + 2 H(+) = thiamine phosphate + CO2 + diphosphate</text>
        <dbReference type="Rhea" id="RHEA:47844"/>
        <dbReference type="ChEBI" id="CHEBI:15378"/>
        <dbReference type="ChEBI" id="CHEBI:16526"/>
        <dbReference type="ChEBI" id="CHEBI:33019"/>
        <dbReference type="ChEBI" id="CHEBI:37575"/>
        <dbReference type="ChEBI" id="CHEBI:57841"/>
        <dbReference type="ChEBI" id="CHEBI:62899"/>
        <dbReference type="EC" id="2.5.1.3"/>
    </reaction>
</comment>
<feature type="binding site" evidence="10">
    <location>
        <position position="118"/>
    </location>
    <ligand>
        <name>4-amino-2-methyl-5-(diphosphooxymethyl)pyrimidine</name>
        <dbReference type="ChEBI" id="CHEBI:57841"/>
    </ligand>
</feature>
<feature type="binding site" evidence="10">
    <location>
        <position position="147"/>
    </location>
    <ligand>
        <name>4-amino-2-methyl-5-(diphosphooxymethyl)pyrimidine</name>
        <dbReference type="ChEBI" id="CHEBI:57841"/>
    </ligand>
</feature>
<comment type="function">
    <text evidence="1 10">Condenses 4-methyl-5-(beta-hydroxyethyl)thiazole monophosphate (THZ-P) and 2-methyl-4-amino-5-hydroxymethyl pyrimidine pyrophosphate (HMP-PP) to form thiamine monophosphate (TMP).</text>
</comment>
<comment type="catalytic activity">
    <reaction evidence="8 10">
        <text>2-(2-carboxy-4-methylthiazol-5-yl)ethyl phosphate + 4-amino-2-methyl-5-(diphosphooxymethyl)pyrimidine + 2 H(+) = thiamine phosphate + CO2 + diphosphate</text>
        <dbReference type="Rhea" id="RHEA:47848"/>
        <dbReference type="ChEBI" id="CHEBI:15378"/>
        <dbReference type="ChEBI" id="CHEBI:16526"/>
        <dbReference type="ChEBI" id="CHEBI:33019"/>
        <dbReference type="ChEBI" id="CHEBI:37575"/>
        <dbReference type="ChEBI" id="CHEBI:57841"/>
        <dbReference type="ChEBI" id="CHEBI:62890"/>
        <dbReference type="EC" id="2.5.1.3"/>
    </reaction>
</comment>
<dbReference type="Proteomes" id="UP000307808">
    <property type="component" value="Unassembled WGS sequence"/>
</dbReference>
<evidence type="ECO:0000256" key="10">
    <source>
        <dbReference type="HAMAP-Rule" id="MF_00097"/>
    </source>
</evidence>
<comment type="catalytic activity">
    <reaction evidence="7 10">
        <text>4-methyl-5-(2-phosphooxyethyl)-thiazole + 4-amino-2-methyl-5-(diphosphooxymethyl)pyrimidine + H(+) = thiamine phosphate + diphosphate</text>
        <dbReference type="Rhea" id="RHEA:22328"/>
        <dbReference type="ChEBI" id="CHEBI:15378"/>
        <dbReference type="ChEBI" id="CHEBI:33019"/>
        <dbReference type="ChEBI" id="CHEBI:37575"/>
        <dbReference type="ChEBI" id="CHEBI:57841"/>
        <dbReference type="ChEBI" id="CHEBI:58296"/>
        <dbReference type="EC" id="2.5.1.3"/>
    </reaction>
</comment>
<dbReference type="UniPathway" id="UPA00060">
    <property type="reaction ID" value="UER00141"/>
</dbReference>
<gene>
    <name evidence="10" type="primary">thiE</name>
    <name evidence="12" type="ORF">FC770_16115</name>
</gene>
<comment type="pathway">
    <text evidence="2 10">Cofactor biosynthesis; thiamine diphosphate biosynthesis; thiamine phosphate from 4-amino-2-methyl-5-diphosphomethylpyrimidine and 4-methyl-5-(2-phosphoethyl)-thiazole: step 1/1.</text>
</comment>
<proteinExistence type="inferred from homology"/>
<dbReference type="GO" id="GO:0000287">
    <property type="term" value="F:magnesium ion binding"/>
    <property type="evidence" value="ECO:0007669"/>
    <property type="project" value="UniProtKB-UniRule"/>
</dbReference>
<dbReference type="SUPFAM" id="SSF51391">
    <property type="entry name" value="Thiamin phosphate synthase"/>
    <property type="match status" value="1"/>
</dbReference>
<dbReference type="Pfam" id="PF02581">
    <property type="entry name" value="TMP-TENI"/>
    <property type="match status" value="1"/>
</dbReference>
<dbReference type="InterPro" id="IPR034291">
    <property type="entry name" value="TMP_synthase"/>
</dbReference>
<dbReference type="GO" id="GO:0004789">
    <property type="term" value="F:thiamine-phosphate diphosphorylase activity"/>
    <property type="evidence" value="ECO:0007669"/>
    <property type="project" value="UniProtKB-UniRule"/>
</dbReference>
<evidence type="ECO:0000313" key="13">
    <source>
        <dbReference type="Proteomes" id="UP000307808"/>
    </source>
</evidence>
<dbReference type="EMBL" id="SZPY01000005">
    <property type="protein sequence ID" value="TKI60331.1"/>
    <property type="molecule type" value="Genomic_DNA"/>
</dbReference>
<feature type="binding site" evidence="10">
    <location>
        <position position="81"/>
    </location>
    <ligand>
        <name>Mg(2+)</name>
        <dbReference type="ChEBI" id="CHEBI:18420"/>
    </ligand>
</feature>
<keyword evidence="6 10" id="KW-0784">Thiamine biosynthesis</keyword>
<dbReference type="GO" id="GO:0009229">
    <property type="term" value="P:thiamine diphosphate biosynthetic process"/>
    <property type="evidence" value="ECO:0007669"/>
    <property type="project" value="UniProtKB-UniRule"/>
</dbReference>
<sequence length="214" mass="21071">MPSVSSSSSASSSSVSLAVVPRLFCLVAPTDDLALLPALAEVGVDGFQVRAKQATDREVLALTRLVIGAVRPFGAMVVVDDRVDLALAAGADGVHLGADDLPVALARRIAPDLVVGATCRTPADVRRAAADGASYAGFGPVWATSSKSGLPAPLGPASLTRATGPLPLVAIGGVEAGRAGEAVAAGAHGVAVIGAVWGARDPVASAKELVAAVG</sequence>
<dbReference type="AlphaFoldDB" id="A0A4U2YKV7"/>
<dbReference type="InterPro" id="IPR036206">
    <property type="entry name" value="ThiamineP_synth_sf"/>
</dbReference>
<dbReference type="OrthoDB" id="3243336at2"/>
<feature type="binding site" evidence="10">
    <location>
        <position position="80"/>
    </location>
    <ligand>
        <name>4-amino-2-methyl-5-(diphosphooxymethyl)pyrimidine</name>
        <dbReference type="ChEBI" id="CHEBI:57841"/>
    </ligand>
</feature>
<keyword evidence="4 10" id="KW-0479">Metal-binding</keyword>
<keyword evidence="5 10" id="KW-0460">Magnesium</keyword>
<evidence type="ECO:0000256" key="7">
    <source>
        <dbReference type="ARBA" id="ARBA00047334"/>
    </source>
</evidence>
<keyword evidence="13" id="KW-1185">Reference proteome</keyword>
<evidence type="ECO:0000256" key="4">
    <source>
        <dbReference type="ARBA" id="ARBA00022723"/>
    </source>
</evidence>
<feature type="binding site" evidence="10">
    <location>
        <begin position="144"/>
        <end position="146"/>
    </location>
    <ligand>
        <name>2-[(2R,5Z)-2-carboxy-4-methylthiazol-5(2H)-ylidene]ethyl phosphate</name>
        <dbReference type="ChEBI" id="CHEBI:62899"/>
    </ligand>
</feature>
<dbReference type="Gene3D" id="3.20.20.70">
    <property type="entry name" value="Aldolase class I"/>
    <property type="match status" value="1"/>
</dbReference>
<dbReference type="GO" id="GO:0009228">
    <property type="term" value="P:thiamine biosynthetic process"/>
    <property type="evidence" value="ECO:0007669"/>
    <property type="project" value="UniProtKB-KW"/>
</dbReference>
<name>A0A4U2YKV7_9ACTN</name>
<evidence type="ECO:0000256" key="3">
    <source>
        <dbReference type="ARBA" id="ARBA00022679"/>
    </source>
</evidence>
<dbReference type="InterPro" id="IPR013785">
    <property type="entry name" value="Aldolase_TIM"/>
</dbReference>
<feature type="domain" description="Thiamine phosphate synthase/TenI" evidence="11">
    <location>
        <begin position="30"/>
        <end position="196"/>
    </location>
</feature>
<feature type="binding site" evidence="10">
    <location>
        <begin position="48"/>
        <end position="52"/>
    </location>
    <ligand>
        <name>4-amino-2-methyl-5-(diphosphooxymethyl)pyrimidine</name>
        <dbReference type="ChEBI" id="CHEBI:57841"/>
    </ligand>
</feature>
<evidence type="ECO:0000256" key="6">
    <source>
        <dbReference type="ARBA" id="ARBA00022977"/>
    </source>
</evidence>